<evidence type="ECO:0000259" key="1">
    <source>
        <dbReference type="Pfam" id="PF04149"/>
    </source>
</evidence>
<sequence>MSAALKWFKSSYSTEEPGEVCVEVATEPSAIHIRDSKVTDGPVLTVTPATWRAFVATARDASN</sequence>
<feature type="domain" description="DUF397" evidence="1">
    <location>
        <begin position="5"/>
        <end position="59"/>
    </location>
</feature>
<reference evidence="2 3" key="1">
    <citation type="journal article" date="2012" name="J. Bacteriol.">
        <title>Draft genome of Streptomyces tsukubaensis NRRL 18488, the producer of the clinically important immunosuppressant tacrolimus (FK506).</title>
        <authorList>
            <person name="Barreiro C."/>
            <person name="Prieto C."/>
            <person name="Sola-Landa A."/>
            <person name="Solera E."/>
            <person name="Martinez-Castro M."/>
            <person name="Perez-Redondo R."/>
            <person name="Garcia-Estrada C."/>
            <person name="Aparicio J.F."/>
            <person name="Fernandez-Martinez L.T."/>
            <person name="Santos-Aberturas J."/>
            <person name="Salehi-Najafabadi Z."/>
            <person name="Rodriguez-Garcia A."/>
            <person name="Tauch A."/>
            <person name="Martin J.F."/>
        </authorList>
    </citation>
    <scope>NUCLEOTIDE SEQUENCE [LARGE SCALE GENOMIC DNA]</scope>
    <source>
        <strain evidence="3">DSM 42081 / NBRC 108919 / NRRL 18488 / 9993</strain>
    </source>
</reference>
<dbReference type="EMBL" id="CP029159">
    <property type="protein sequence ID" value="QKM68194.1"/>
    <property type="molecule type" value="Genomic_DNA"/>
</dbReference>
<protein>
    <submittedName>
        <fullName evidence="2">DUF397 domain-containing protein</fullName>
    </submittedName>
</protein>
<keyword evidence="3" id="KW-1185">Reference proteome</keyword>
<accession>I2N3W0</accession>
<dbReference type="Pfam" id="PF04149">
    <property type="entry name" value="DUF397"/>
    <property type="match status" value="1"/>
</dbReference>
<dbReference type="RefSeq" id="WP_006347420.1">
    <property type="nucleotide sequence ID" value="NZ_CP029159.1"/>
</dbReference>
<dbReference type="Proteomes" id="UP000005940">
    <property type="component" value="Chromosome"/>
</dbReference>
<dbReference type="AlphaFoldDB" id="I2N3W0"/>
<organism evidence="2 3">
    <name type="scientific">Streptomyces tsukubensis (strain DSM 42081 / NBRC 108919 / NRRL 18488 / 9993)</name>
    <dbReference type="NCBI Taxonomy" id="1114943"/>
    <lineage>
        <taxon>Bacteria</taxon>
        <taxon>Bacillati</taxon>
        <taxon>Actinomycetota</taxon>
        <taxon>Actinomycetes</taxon>
        <taxon>Kitasatosporales</taxon>
        <taxon>Streptomycetaceae</taxon>
        <taxon>Streptomyces</taxon>
    </lineage>
</organism>
<name>I2N3W0_STRT9</name>
<proteinExistence type="predicted"/>
<evidence type="ECO:0000313" key="3">
    <source>
        <dbReference type="Proteomes" id="UP000005940"/>
    </source>
</evidence>
<evidence type="ECO:0000313" key="2">
    <source>
        <dbReference type="EMBL" id="QKM68194.1"/>
    </source>
</evidence>
<gene>
    <name evidence="2" type="ORF">STSU_014410</name>
</gene>
<dbReference type="InterPro" id="IPR007278">
    <property type="entry name" value="DUF397"/>
</dbReference>